<comment type="caution">
    <text evidence="4">The sequence shown here is derived from an EMBL/GenBank/DDBJ whole genome shotgun (WGS) entry which is preliminary data.</text>
</comment>
<feature type="domain" description="CPAF-like PDZ" evidence="3">
    <location>
        <begin position="176"/>
        <end position="291"/>
    </location>
</feature>
<evidence type="ECO:0000259" key="2">
    <source>
        <dbReference type="Pfam" id="PF03572"/>
    </source>
</evidence>
<organism evidence="4 5">
    <name type="scientific">Trichoderma harzianum</name>
    <name type="common">Hypocrea lixii</name>
    <dbReference type="NCBI Taxonomy" id="5544"/>
    <lineage>
        <taxon>Eukaryota</taxon>
        <taxon>Fungi</taxon>
        <taxon>Dikarya</taxon>
        <taxon>Ascomycota</taxon>
        <taxon>Pezizomycotina</taxon>
        <taxon>Sordariomycetes</taxon>
        <taxon>Hypocreomycetidae</taxon>
        <taxon>Hypocreales</taxon>
        <taxon>Hypocreaceae</taxon>
        <taxon>Trichoderma</taxon>
    </lineage>
</organism>
<dbReference type="Pfam" id="PF03572">
    <property type="entry name" value="Peptidase_S41"/>
    <property type="match status" value="1"/>
</dbReference>
<evidence type="ECO:0000256" key="1">
    <source>
        <dbReference type="SAM" id="MobiDB-lite"/>
    </source>
</evidence>
<dbReference type="GO" id="GO:0008236">
    <property type="term" value="F:serine-type peptidase activity"/>
    <property type="evidence" value="ECO:0007669"/>
    <property type="project" value="InterPro"/>
</dbReference>
<dbReference type="PANTHER" id="PTHR37049:SF4">
    <property type="entry name" value="RHODANESE DOMAIN-CONTAINING PROTEIN"/>
    <property type="match status" value="1"/>
</dbReference>
<evidence type="ECO:0000313" key="4">
    <source>
        <dbReference type="EMBL" id="KKP01796.1"/>
    </source>
</evidence>
<gene>
    <name evidence="4" type="ORF">THAR02_06094</name>
</gene>
<dbReference type="SUPFAM" id="SSF52096">
    <property type="entry name" value="ClpP/crotonase"/>
    <property type="match status" value="1"/>
</dbReference>
<dbReference type="OrthoDB" id="27214at2759"/>
<dbReference type="EMBL" id="JOKZ01000178">
    <property type="protein sequence ID" value="KKP01796.1"/>
    <property type="molecule type" value="Genomic_DNA"/>
</dbReference>
<dbReference type="PANTHER" id="PTHR37049">
    <property type="entry name" value="PEPTIDASE S41 FAMILY PROTEIN"/>
    <property type="match status" value="1"/>
</dbReference>
<dbReference type="InterPro" id="IPR052766">
    <property type="entry name" value="S41A_metabolite_peptidase"/>
</dbReference>
<dbReference type="Proteomes" id="UP000034112">
    <property type="component" value="Unassembled WGS sequence"/>
</dbReference>
<dbReference type="Pfam" id="PF23658">
    <property type="entry name" value="PDZ_CPAF_rel"/>
    <property type="match status" value="1"/>
</dbReference>
<feature type="compositionally biased region" description="Low complexity" evidence="1">
    <location>
        <begin position="735"/>
        <end position="747"/>
    </location>
</feature>
<name>A0A0F9X9B7_TRIHA</name>
<feature type="region of interest" description="Disordered" evidence="1">
    <location>
        <begin position="719"/>
        <end position="768"/>
    </location>
</feature>
<dbReference type="Gene3D" id="3.90.226.10">
    <property type="entry name" value="2-enoyl-CoA Hydratase, Chain A, domain 1"/>
    <property type="match status" value="1"/>
</dbReference>
<dbReference type="InterPro" id="IPR056186">
    <property type="entry name" value="PDZ_CPAF-rel"/>
</dbReference>
<dbReference type="GO" id="GO:0006508">
    <property type="term" value="P:proteolysis"/>
    <property type="evidence" value="ECO:0007669"/>
    <property type="project" value="InterPro"/>
</dbReference>
<protein>
    <submittedName>
        <fullName evidence="4">Uncharacterized protein</fullName>
    </submittedName>
</protein>
<sequence>MALMESTYPSLIRFVFIPFVLIEVMAWLSRLSAVAALATTALAAEASTSSAKTPAAEPCAQIAALVKKDVNRFSSELGLACLESLPFKSDLAVSFVDDYTKYLQWQSTSEILRDPPKGSVSSTIDLFGGMANIRDRASANLYKSQYDFDLDLTHLIGFANDGHLALTPCSFGAIAWLSPLSLVSLSTDGVAIPKLYTLSDGELLAAGNTEVSPVILINGVGAEVYIEELSENVGLQDADARYNSMLANVPIGRDGTENGGGFSFFQSFPGVHEFNVTYGNGTQASYPLTTGILTALGGFTFQTGEALWDAICDPKSAKTSEKRSVQDIVKNIKRSDEEAQEQPAPKTYPKPVVKDPFNLLIGYFPDDAELKDVAVLTVPTFLTGGGGLPDDQVKNFALEAQDFVKRALAAGKSRIIIDVTNNGGGVVDSGFGLVSIFFPNMTIFSATRFRSVPATQFIVETISRVKNPSDNLLLTQFGFFVPELVQPDQKTTFKTTADFIGPFETFGVPSTAIVAANDFDETDPNSAPINIFGLGGGLNGTEPPFKPENIVILTDGQCSSTCTIFINHMIPYGVRVFAAGGRAQNGPMQGIGGVKGSQVLELEDISQLYDEANELVQNATNAKKPLFTDKEYSVFSAAIPPPLDKLPLRVTSGSVNFRNAFAPFNDQVPTHFIYQPADCRLFYTAEMLGKPELLWVNAAKAAWHNGACAFSVAPHKAIKSDDDATPASGSVKSDPTTTAAPQPTSTHSSDDTPAASGDTSSSKKKTLSPAHKALGLLLAMAEGLRPQD</sequence>
<feature type="domain" description="Tail specific protease" evidence="2">
    <location>
        <begin position="373"/>
        <end position="569"/>
    </location>
</feature>
<reference evidence="5" key="1">
    <citation type="journal article" date="2015" name="Genome Announc.">
        <title>Draft whole-genome sequence of the biocontrol agent Trichoderma harzianum T6776.</title>
        <authorList>
            <person name="Baroncelli R."/>
            <person name="Piaggeschi G."/>
            <person name="Fiorini L."/>
            <person name="Bertolini E."/>
            <person name="Zapparata A."/>
            <person name="Pe M.E."/>
            <person name="Sarrocco S."/>
            <person name="Vannacci G."/>
        </authorList>
    </citation>
    <scope>NUCLEOTIDE SEQUENCE [LARGE SCALE GENOMIC DNA]</scope>
    <source>
        <strain evidence="5">T6776</strain>
    </source>
</reference>
<dbReference type="InterPro" id="IPR029045">
    <property type="entry name" value="ClpP/crotonase-like_dom_sf"/>
</dbReference>
<dbReference type="InterPro" id="IPR005151">
    <property type="entry name" value="Tail-specific_protease"/>
</dbReference>
<proteinExistence type="predicted"/>
<dbReference type="AlphaFoldDB" id="A0A0F9X9B7"/>
<dbReference type="OMA" id="NEYEFGF"/>
<evidence type="ECO:0000313" key="5">
    <source>
        <dbReference type="Proteomes" id="UP000034112"/>
    </source>
</evidence>
<evidence type="ECO:0000259" key="3">
    <source>
        <dbReference type="Pfam" id="PF23658"/>
    </source>
</evidence>
<accession>A0A0F9X9B7</accession>